<protein>
    <recommendedName>
        <fullName evidence="4">Secreted protein</fullName>
    </recommendedName>
</protein>
<gene>
    <name evidence="2" type="ORF">AVEN_258670_1</name>
</gene>
<feature type="non-terminal residue" evidence="2">
    <location>
        <position position="75"/>
    </location>
</feature>
<comment type="caution">
    <text evidence="2">The sequence shown here is derived from an EMBL/GenBank/DDBJ whole genome shotgun (WGS) entry which is preliminary data.</text>
</comment>
<dbReference type="Proteomes" id="UP000499080">
    <property type="component" value="Unassembled WGS sequence"/>
</dbReference>
<accession>A0A4Y2E7I7</accession>
<keyword evidence="1" id="KW-0732">Signal</keyword>
<evidence type="ECO:0008006" key="4">
    <source>
        <dbReference type="Google" id="ProtNLM"/>
    </source>
</evidence>
<keyword evidence="3" id="KW-1185">Reference proteome</keyword>
<dbReference type="AlphaFoldDB" id="A0A4Y2E7I7"/>
<sequence>MTRNTHSPSLKALLVARLLTRWQACSGTVQDGGNAGEEFLRVGICEVLRLRAFGVHSYANTENLHLVICSTLKKL</sequence>
<name>A0A4Y2E7I7_ARAVE</name>
<reference evidence="2 3" key="1">
    <citation type="journal article" date="2019" name="Sci. Rep.">
        <title>Orb-weaving spider Araneus ventricosus genome elucidates the spidroin gene catalogue.</title>
        <authorList>
            <person name="Kono N."/>
            <person name="Nakamura H."/>
            <person name="Ohtoshi R."/>
            <person name="Moran D.A.P."/>
            <person name="Shinohara A."/>
            <person name="Yoshida Y."/>
            <person name="Fujiwara M."/>
            <person name="Mori M."/>
            <person name="Tomita M."/>
            <person name="Arakawa K."/>
        </authorList>
    </citation>
    <scope>NUCLEOTIDE SEQUENCE [LARGE SCALE GENOMIC DNA]</scope>
</reference>
<evidence type="ECO:0000256" key="1">
    <source>
        <dbReference type="SAM" id="SignalP"/>
    </source>
</evidence>
<proteinExistence type="predicted"/>
<evidence type="ECO:0000313" key="3">
    <source>
        <dbReference type="Proteomes" id="UP000499080"/>
    </source>
</evidence>
<organism evidence="2 3">
    <name type="scientific">Araneus ventricosus</name>
    <name type="common">Orbweaver spider</name>
    <name type="synonym">Epeira ventricosa</name>
    <dbReference type="NCBI Taxonomy" id="182803"/>
    <lineage>
        <taxon>Eukaryota</taxon>
        <taxon>Metazoa</taxon>
        <taxon>Ecdysozoa</taxon>
        <taxon>Arthropoda</taxon>
        <taxon>Chelicerata</taxon>
        <taxon>Arachnida</taxon>
        <taxon>Araneae</taxon>
        <taxon>Araneomorphae</taxon>
        <taxon>Entelegynae</taxon>
        <taxon>Araneoidea</taxon>
        <taxon>Araneidae</taxon>
        <taxon>Araneus</taxon>
    </lineage>
</organism>
<dbReference type="EMBL" id="BGPR01091880">
    <property type="protein sequence ID" value="GBM25113.1"/>
    <property type="molecule type" value="Genomic_DNA"/>
</dbReference>
<evidence type="ECO:0000313" key="2">
    <source>
        <dbReference type="EMBL" id="GBM25113.1"/>
    </source>
</evidence>
<feature type="chain" id="PRO_5021314837" description="Secreted protein" evidence="1">
    <location>
        <begin position="28"/>
        <end position="75"/>
    </location>
</feature>
<feature type="signal peptide" evidence="1">
    <location>
        <begin position="1"/>
        <end position="27"/>
    </location>
</feature>